<keyword evidence="2" id="KW-0548">Nucleotidyltransferase</keyword>
<sequence>MYSNTNSTVNIITWNANGLSRKINELRDFVSEHSPELLFLQEHKLSPSSPISIPNYCVYRSNRAIGANRQRGGGTALLVKCCIPHYQVTIPQLSAIEATAISIITNANITYTFVSTNIPPRKLHATGESDLNSLLSLGTHVIIGG</sequence>
<dbReference type="AlphaFoldDB" id="A0A087TZ86"/>
<accession>A0A087TZ86</accession>
<dbReference type="EMBL" id="KK117419">
    <property type="protein sequence ID" value="KFM70425.1"/>
    <property type="molecule type" value="Genomic_DNA"/>
</dbReference>
<dbReference type="InterPro" id="IPR036691">
    <property type="entry name" value="Endo/exonu/phosph_ase_sf"/>
</dbReference>
<feature type="domain" description="Endonuclease/exonuclease/phosphatase" evidence="1">
    <location>
        <begin position="12"/>
        <end position="115"/>
    </location>
</feature>
<evidence type="ECO:0000313" key="2">
    <source>
        <dbReference type="EMBL" id="KFM70425.1"/>
    </source>
</evidence>
<evidence type="ECO:0000313" key="3">
    <source>
        <dbReference type="Proteomes" id="UP000054359"/>
    </source>
</evidence>
<gene>
    <name evidence="2" type="ORF">X975_12214</name>
</gene>
<protein>
    <submittedName>
        <fullName evidence="2">RNA-directed DNA polymerase from mobile element jockey</fullName>
    </submittedName>
</protein>
<proteinExistence type="predicted"/>
<feature type="non-terminal residue" evidence="2">
    <location>
        <position position="145"/>
    </location>
</feature>
<evidence type="ECO:0000259" key="1">
    <source>
        <dbReference type="Pfam" id="PF03372"/>
    </source>
</evidence>
<dbReference type="OrthoDB" id="6436798at2759"/>
<keyword evidence="2" id="KW-0808">Transferase</keyword>
<dbReference type="GO" id="GO:0003964">
    <property type="term" value="F:RNA-directed DNA polymerase activity"/>
    <property type="evidence" value="ECO:0007669"/>
    <property type="project" value="UniProtKB-KW"/>
</dbReference>
<dbReference type="Proteomes" id="UP000054359">
    <property type="component" value="Unassembled WGS sequence"/>
</dbReference>
<keyword evidence="2" id="KW-0695">RNA-directed DNA polymerase</keyword>
<dbReference type="Pfam" id="PF03372">
    <property type="entry name" value="Exo_endo_phos"/>
    <property type="match status" value="1"/>
</dbReference>
<name>A0A087TZ86_STEMI</name>
<dbReference type="OMA" id="HATGESD"/>
<keyword evidence="3" id="KW-1185">Reference proteome</keyword>
<dbReference type="InterPro" id="IPR005135">
    <property type="entry name" value="Endo/exonuclease/phosphatase"/>
</dbReference>
<organism evidence="2 3">
    <name type="scientific">Stegodyphus mimosarum</name>
    <name type="common">African social velvet spider</name>
    <dbReference type="NCBI Taxonomy" id="407821"/>
    <lineage>
        <taxon>Eukaryota</taxon>
        <taxon>Metazoa</taxon>
        <taxon>Ecdysozoa</taxon>
        <taxon>Arthropoda</taxon>
        <taxon>Chelicerata</taxon>
        <taxon>Arachnida</taxon>
        <taxon>Araneae</taxon>
        <taxon>Araneomorphae</taxon>
        <taxon>Entelegynae</taxon>
        <taxon>Eresoidea</taxon>
        <taxon>Eresidae</taxon>
        <taxon>Stegodyphus</taxon>
    </lineage>
</organism>
<reference evidence="2 3" key="1">
    <citation type="submission" date="2013-11" db="EMBL/GenBank/DDBJ databases">
        <title>Genome sequencing of Stegodyphus mimosarum.</title>
        <authorList>
            <person name="Bechsgaard J."/>
        </authorList>
    </citation>
    <scope>NUCLEOTIDE SEQUENCE [LARGE SCALE GENOMIC DNA]</scope>
</reference>
<dbReference type="Gene3D" id="3.60.10.10">
    <property type="entry name" value="Endonuclease/exonuclease/phosphatase"/>
    <property type="match status" value="1"/>
</dbReference>
<dbReference type="SUPFAM" id="SSF56219">
    <property type="entry name" value="DNase I-like"/>
    <property type="match status" value="1"/>
</dbReference>